<dbReference type="GO" id="GO:0016491">
    <property type="term" value="F:oxidoreductase activity"/>
    <property type="evidence" value="ECO:0007669"/>
    <property type="project" value="InterPro"/>
</dbReference>
<dbReference type="PROSITE" id="PS50902">
    <property type="entry name" value="FLAVODOXIN_LIKE"/>
    <property type="match status" value="1"/>
</dbReference>
<sequence>MRKLKDKIFEVGAIDWDRTLFDELVPLPDGTSYNSYLILGSEKTALIDTVEPYKKDIFFRHIKEVGIDRIDYLISNHAEQDHSGCIPFVLEKYPDCKVVTNAKCKSFLIEHLHIPDEKFIEIKEGDTISLGDKTLEFIMTPWVHWPETMSTYLQEDKILFSCDFFGSHRATSNLFVKDEYKVVEDAKRYYAEIMMPFRSHIKRNIEKIEKKEIDIIAPSHGPVYDKPSLIIDAYKDWISDRVENKVLIPFVSMHDSTEHLVNELVERLMNKGIEVIPYNLTVTDVGEFAMALVDAGTIVFGSPYVLGGLHPQCVYAAYLANALRPKVKFVSMIGSFGWGGKGVEQLKSLISNLKAEWIEPVMVKGLAKEEDFERLDNFVEEIVKRHESL</sequence>
<accession>A0A7R6PMR1</accession>
<reference evidence="3 4" key="1">
    <citation type="journal article" date="2012" name="Extremophiles">
        <title>Thermotomaculum hydrothermale gen. nov., sp. nov., a novel heterotrophic thermophile within the phylum Acidobacteria from a deep-sea hydrothermal vent chimney in the Southern Okinawa Trough.</title>
        <authorList>
            <person name="Izumi H."/>
            <person name="Nunoura T."/>
            <person name="Miyazaki M."/>
            <person name="Mino S."/>
            <person name="Toki T."/>
            <person name="Takai K."/>
            <person name="Sako Y."/>
            <person name="Sawabe T."/>
            <person name="Nakagawa S."/>
        </authorList>
    </citation>
    <scope>NUCLEOTIDE SEQUENCE [LARGE SCALE GENOMIC DNA]</scope>
    <source>
        <strain evidence="3 4">AC55</strain>
    </source>
</reference>
<dbReference type="InterPro" id="IPR029039">
    <property type="entry name" value="Flavoprotein-like_sf"/>
</dbReference>
<dbReference type="InterPro" id="IPR016440">
    <property type="entry name" value="Rubredoxin-O_OxRdtase"/>
</dbReference>
<dbReference type="AlphaFoldDB" id="A0A7R6PMR1"/>
<organism evidence="3 4">
    <name type="scientific">Thermotomaculum hydrothermale</name>
    <dbReference type="NCBI Taxonomy" id="981385"/>
    <lineage>
        <taxon>Bacteria</taxon>
        <taxon>Pseudomonadati</taxon>
        <taxon>Acidobacteriota</taxon>
        <taxon>Holophagae</taxon>
        <taxon>Thermotomaculales</taxon>
        <taxon>Thermotomaculaceae</taxon>
        <taxon>Thermotomaculum</taxon>
    </lineage>
</organism>
<name>A0A7R6PMR1_9BACT</name>
<dbReference type="RefSeq" id="WP_201328770.1">
    <property type="nucleotide sequence ID" value="NZ_AP017470.1"/>
</dbReference>
<dbReference type="PANTHER" id="PTHR43717">
    <property type="entry name" value="ANAEROBIC NITRIC OXIDE REDUCTASE FLAVORUBREDOXIN"/>
    <property type="match status" value="1"/>
</dbReference>
<evidence type="ECO:0000259" key="2">
    <source>
        <dbReference type="PROSITE" id="PS50902"/>
    </source>
</evidence>
<dbReference type="InterPro" id="IPR008254">
    <property type="entry name" value="Flavodoxin/NO_synth"/>
</dbReference>
<dbReference type="InterPro" id="IPR045761">
    <property type="entry name" value="ODP_dom"/>
</dbReference>
<keyword evidence="4" id="KW-1185">Reference proteome</keyword>
<dbReference type="GO" id="GO:0010181">
    <property type="term" value="F:FMN binding"/>
    <property type="evidence" value="ECO:0007669"/>
    <property type="project" value="InterPro"/>
</dbReference>
<dbReference type="Gene3D" id="3.60.15.10">
    <property type="entry name" value="Ribonuclease Z/Hydroxyacylglutathione hydrolase-like"/>
    <property type="match status" value="1"/>
</dbReference>
<gene>
    <name evidence="3" type="ORF">TTHT_0861</name>
</gene>
<dbReference type="SUPFAM" id="SSF56281">
    <property type="entry name" value="Metallo-hydrolase/oxidoreductase"/>
    <property type="match status" value="1"/>
</dbReference>
<dbReference type="GO" id="GO:0009055">
    <property type="term" value="F:electron transfer activity"/>
    <property type="evidence" value="ECO:0007669"/>
    <property type="project" value="InterPro"/>
</dbReference>
<dbReference type="Proteomes" id="UP000595564">
    <property type="component" value="Chromosome"/>
</dbReference>
<proteinExistence type="inferred from homology"/>
<dbReference type="EMBL" id="AP017470">
    <property type="protein sequence ID" value="BBB32423.1"/>
    <property type="molecule type" value="Genomic_DNA"/>
</dbReference>
<dbReference type="CDD" id="cd07709">
    <property type="entry name" value="flavodiiron_proteins_MBL-fold"/>
    <property type="match status" value="1"/>
</dbReference>
<evidence type="ECO:0000313" key="4">
    <source>
        <dbReference type="Proteomes" id="UP000595564"/>
    </source>
</evidence>
<dbReference type="KEGG" id="thyd:TTHT_0861"/>
<dbReference type="Gene3D" id="3.40.50.360">
    <property type="match status" value="1"/>
</dbReference>
<feature type="domain" description="Flavodoxin-like" evidence="2">
    <location>
        <begin position="246"/>
        <end position="383"/>
    </location>
</feature>
<protein>
    <submittedName>
        <fullName evidence="3">Flavodoxin/nitric oxide synthase</fullName>
    </submittedName>
</protein>
<dbReference type="SMART" id="SM00849">
    <property type="entry name" value="Lactamase_B"/>
    <property type="match status" value="1"/>
</dbReference>
<evidence type="ECO:0000313" key="3">
    <source>
        <dbReference type="EMBL" id="BBB32423.1"/>
    </source>
</evidence>
<dbReference type="InterPro" id="IPR001279">
    <property type="entry name" value="Metallo-B-lactamas"/>
</dbReference>
<dbReference type="InterPro" id="IPR036866">
    <property type="entry name" value="RibonucZ/Hydroxyglut_hydro"/>
</dbReference>
<dbReference type="PIRSF" id="PIRSF005243">
    <property type="entry name" value="ROO"/>
    <property type="match status" value="1"/>
</dbReference>
<evidence type="ECO:0000256" key="1">
    <source>
        <dbReference type="ARBA" id="ARBA00007121"/>
    </source>
</evidence>
<comment type="similarity">
    <text evidence="1">In the N-terminal section; belongs to the zinc metallo-hydrolase group 3 family.</text>
</comment>
<dbReference type="GO" id="GO:0046872">
    <property type="term" value="F:metal ion binding"/>
    <property type="evidence" value="ECO:0007669"/>
    <property type="project" value="InterPro"/>
</dbReference>
<dbReference type="PANTHER" id="PTHR43717:SF1">
    <property type="entry name" value="ANAEROBIC NITRIC OXIDE REDUCTASE FLAVORUBREDOXIN"/>
    <property type="match status" value="1"/>
</dbReference>
<dbReference type="Pfam" id="PF19583">
    <property type="entry name" value="ODP"/>
    <property type="match status" value="1"/>
</dbReference>
<dbReference type="SUPFAM" id="SSF52218">
    <property type="entry name" value="Flavoproteins"/>
    <property type="match status" value="1"/>
</dbReference>